<sequence>MSNLQNYQQVTEVRVNWFDPNSVRQNRVTSGSCQTSWPWDGVTKYNATADGSNPVAGYKSCWIDQDTYFKVAVPSFWHPGNFSLELAHHYRDDENFTKPWDYPTTFAEAYIGICGEEALEDSMYHYQPGPINGTVVGLVG</sequence>
<reference evidence="1" key="2">
    <citation type="submission" date="2023-05" db="EMBL/GenBank/DDBJ databases">
        <authorList>
            <consortium name="Lawrence Berkeley National Laboratory"/>
            <person name="Steindorff A."/>
            <person name="Hensen N."/>
            <person name="Bonometti L."/>
            <person name="Westerberg I."/>
            <person name="Brannstrom I.O."/>
            <person name="Guillou S."/>
            <person name="Cros-Aarteil S."/>
            <person name="Calhoun S."/>
            <person name="Haridas S."/>
            <person name="Kuo A."/>
            <person name="Mondo S."/>
            <person name="Pangilinan J."/>
            <person name="Riley R."/>
            <person name="Labutti K."/>
            <person name="Andreopoulos B."/>
            <person name="Lipzen A."/>
            <person name="Chen C."/>
            <person name="Yanf M."/>
            <person name="Daum C."/>
            <person name="Ng V."/>
            <person name="Clum A."/>
            <person name="Ohm R."/>
            <person name="Martin F."/>
            <person name="Silar P."/>
            <person name="Natvig D."/>
            <person name="Lalanne C."/>
            <person name="Gautier V."/>
            <person name="Ament-Velasquez S.L."/>
            <person name="Kruys A."/>
            <person name="Hutchinson M.I."/>
            <person name="Powell A.J."/>
            <person name="Barry K."/>
            <person name="Miller A.N."/>
            <person name="Grigoriev I.V."/>
            <person name="Debuchy R."/>
            <person name="Gladieux P."/>
            <person name="Thoren M.H."/>
            <person name="Johannesson H."/>
        </authorList>
    </citation>
    <scope>NUCLEOTIDE SEQUENCE</scope>
    <source>
        <strain evidence="1">CBS 538.74</strain>
    </source>
</reference>
<comment type="caution">
    <text evidence="1">The sequence shown here is derived from an EMBL/GenBank/DDBJ whole genome shotgun (WGS) entry which is preliminary data.</text>
</comment>
<protein>
    <submittedName>
        <fullName evidence="1">Uncharacterized protein</fullName>
    </submittedName>
</protein>
<reference evidence="1" key="1">
    <citation type="journal article" date="2023" name="Mol. Phylogenet. Evol.">
        <title>Genome-scale phylogeny and comparative genomics of the fungal order Sordariales.</title>
        <authorList>
            <person name="Hensen N."/>
            <person name="Bonometti L."/>
            <person name="Westerberg I."/>
            <person name="Brannstrom I.O."/>
            <person name="Guillou S."/>
            <person name="Cros-Aarteil S."/>
            <person name="Calhoun S."/>
            <person name="Haridas S."/>
            <person name="Kuo A."/>
            <person name="Mondo S."/>
            <person name="Pangilinan J."/>
            <person name="Riley R."/>
            <person name="LaButti K."/>
            <person name="Andreopoulos B."/>
            <person name="Lipzen A."/>
            <person name="Chen C."/>
            <person name="Yan M."/>
            <person name="Daum C."/>
            <person name="Ng V."/>
            <person name="Clum A."/>
            <person name="Steindorff A."/>
            <person name="Ohm R.A."/>
            <person name="Martin F."/>
            <person name="Silar P."/>
            <person name="Natvig D.O."/>
            <person name="Lalanne C."/>
            <person name="Gautier V."/>
            <person name="Ament-Velasquez S.L."/>
            <person name="Kruys A."/>
            <person name="Hutchinson M.I."/>
            <person name="Powell A.J."/>
            <person name="Barry K."/>
            <person name="Miller A.N."/>
            <person name="Grigoriev I.V."/>
            <person name="Debuchy R."/>
            <person name="Gladieux P."/>
            <person name="Hiltunen Thoren M."/>
            <person name="Johannesson H."/>
        </authorList>
    </citation>
    <scope>NUCLEOTIDE SEQUENCE</scope>
    <source>
        <strain evidence="1">CBS 538.74</strain>
    </source>
</reference>
<dbReference type="AlphaFoldDB" id="A0AAN6VRY6"/>
<dbReference type="Proteomes" id="UP001302745">
    <property type="component" value="Unassembled WGS sequence"/>
</dbReference>
<evidence type="ECO:0000313" key="1">
    <source>
        <dbReference type="EMBL" id="KAK4156703.1"/>
    </source>
</evidence>
<name>A0AAN6VRY6_9PEZI</name>
<dbReference type="EMBL" id="MU856862">
    <property type="protein sequence ID" value="KAK4156703.1"/>
    <property type="molecule type" value="Genomic_DNA"/>
</dbReference>
<keyword evidence="2" id="KW-1185">Reference proteome</keyword>
<evidence type="ECO:0000313" key="2">
    <source>
        <dbReference type="Proteomes" id="UP001302745"/>
    </source>
</evidence>
<proteinExistence type="predicted"/>
<gene>
    <name evidence="1" type="ORF">C8A00DRAFT_30366</name>
</gene>
<organism evidence="1 2">
    <name type="scientific">Chaetomidium leptoderma</name>
    <dbReference type="NCBI Taxonomy" id="669021"/>
    <lineage>
        <taxon>Eukaryota</taxon>
        <taxon>Fungi</taxon>
        <taxon>Dikarya</taxon>
        <taxon>Ascomycota</taxon>
        <taxon>Pezizomycotina</taxon>
        <taxon>Sordariomycetes</taxon>
        <taxon>Sordariomycetidae</taxon>
        <taxon>Sordariales</taxon>
        <taxon>Chaetomiaceae</taxon>
        <taxon>Chaetomidium</taxon>
    </lineage>
</organism>
<accession>A0AAN6VRY6</accession>